<feature type="transmembrane region" description="Helical" evidence="1">
    <location>
        <begin position="73"/>
        <end position="90"/>
    </location>
</feature>
<evidence type="ECO:0000313" key="3">
    <source>
        <dbReference type="EMBL" id="NIH68427.1"/>
    </source>
</evidence>
<feature type="transmembrane region" description="Helical" evidence="1">
    <location>
        <begin position="34"/>
        <end position="61"/>
    </location>
</feature>
<feature type="transmembrane region" description="Helical" evidence="1">
    <location>
        <begin position="199"/>
        <end position="223"/>
    </location>
</feature>
<organism evidence="3 4">
    <name type="scientific">Modestobacter marinus</name>
    <dbReference type="NCBI Taxonomy" id="477641"/>
    <lineage>
        <taxon>Bacteria</taxon>
        <taxon>Bacillati</taxon>
        <taxon>Actinomycetota</taxon>
        <taxon>Actinomycetes</taxon>
        <taxon>Geodermatophilales</taxon>
        <taxon>Geodermatophilaceae</taxon>
        <taxon>Modestobacter</taxon>
    </lineage>
</organism>
<dbReference type="AlphaFoldDB" id="A0A846LLR7"/>
<comment type="caution">
    <text evidence="3">The sequence shown here is derived from an EMBL/GenBank/DDBJ whole genome shotgun (WGS) entry which is preliminary data.</text>
</comment>
<reference evidence="2" key="4">
    <citation type="submission" date="2024-05" db="EMBL/GenBank/DDBJ databases">
        <authorList>
            <person name="Sun Q."/>
            <person name="Zhou Y."/>
        </authorList>
    </citation>
    <scope>NUCLEOTIDE SEQUENCE</scope>
    <source>
        <strain evidence="2">CGMCC 4.5581</strain>
    </source>
</reference>
<dbReference type="RefSeq" id="WP_229681887.1">
    <property type="nucleotide sequence ID" value="NZ_BAABJU010000023.1"/>
</dbReference>
<keyword evidence="1" id="KW-0472">Membrane</keyword>
<dbReference type="Proteomes" id="UP000648663">
    <property type="component" value="Unassembled WGS sequence"/>
</dbReference>
<dbReference type="EMBL" id="BMMI01000002">
    <property type="protein sequence ID" value="GGL57122.1"/>
    <property type="molecule type" value="Genomic_DNA"/>
</dbReference>
<dbReference type="EMBL" id="JAAMPA010000001">
    <property type="protein sequence ID" value="NIH68427.1"/>
    <property type="molecule type" value="Genomic_DNA"/>
</dbReference>
<reference evidence="3 4" key="3">
    <citation type="submission" date="2020-02" db="EMBL/GenBank/DDBJ databases">
        <title>Sequencing the genomes of 1000 actinobacteria strains.</title>
        <authorList>
            <person name="Klenk H.-P."/>
        </authorList>
    </citation>
    <scope>NUCLEOTIDE SEQUENCE [LARGE SCALE GENOMIC DNA]</scope>
    <source>
        <strain evidence="3 4">DSM 45201</strain>
    </source>
</reference>
<keyword evidence="5" id="KW-1185">Reference proteome</keyword>
<name>A0A846LLR7_9ACTN</name>
<feature type="transmembrane region" description="Helical" evidence="1">
    <location>
        <begin position="229"/>
        <end position="254"/>
    </location>
</feature>
<sequence>MSEPGSGGTTFDRHLVLDQLGGWRGMVDASLPTIAFIVANSVGGLTVGIWAALASAVLVFLLRLLRRESLQQAVSGLFAVGVAVAIAAYSGQARDFFVLGIVRNAGIALILLASIPFRRPLVGVIAEFLAPSHLGALSTHRLPSLRDRVRRDPAATVPMEGAAAVPVEGGATVPVAAGERAPDPEPEQHWREDPRMLRAYGWLTVLWAAVFALRAVVQGVFYLRDEVELLATSSLVLGLPLTAAELVVTLWVVARLHRHRSAEQPPAS</sequence>
<evidence type="ECO:0000313" key="4">
    <source>
        <dbReference type="Proteomes" id="UP000552836"/>
    </source>
</evidence>
<proteinExistence type="predicted"/>
<protein>
    <submittedName>
        <fullName evidence="2">Membrane protein</fullName>
    </submittedName>
</protein>
<feature type="transmembrane region" description="Helical" evidence="1">
    <location>
        <begin position="96"/>
        <end position="115"/>
    </location>
</feature>
<dbReference type="InterPro" id="IPR016566">
    <property type="entry name" value="UCP010219"/>
</dbReference>
<accession>A0A846LLR7</accession>
<evidence type="ECO:0000313" key="5">
    <source>
        <dbReference type="Proteomes" id="UP000648663"/>
    </source>
</evidence>
<evidence type="ECO:0000313" key="2">
    <source>
        <dbReference type="EMBL" id="GGL57122.1"/>
    </source>
</evidence>
<reference evidence="2" key="1">
    <citation type="journal article" date="2014" name="Int. J. Syst. Evol. Microbiol.">
        <title>Complete genome of a new Firmicutes species belonging to the dominant human colonic microbiota ('Ruminococcus bicirculans') reveals two chromosomes and a selective capacity to utilize plant glucans.</title>
        <authorList>
            <consortium name="NISC Comparative Sequencing Program"/>
            <person name="Wegmann U."/>
            <person name="Louis P."/>
            <person name="Goesmann A."/>
            <person name="Henrissat B."/>
            <person name="Duncan S.H."/>
            <person name="Flint H.J."/>
        </authorList>
    </citation>
    <scope>NUCLEOTIDE SEQUENCE</scope>
    <source>
        <strain evidence="2">CGMCC 4.5581</strain>
    </source>
</reference>
<reference evidence="5" key="2">
    <citation type="journal article" date="2019" name="Int. J. Syst. Evol. Microbiol.">
        <title>The Global Catalogue of Microorganisms (GCM) 10K type strain sequencing project: providing services to taxonomists for standard genome sequencing and annotation.</title>
        <authorList>
            <consortium name="The Broad Institute Genomics Platform"/>
            <consortium name="The Broad Institute Genome Sequencing Center for Infectious Disease"/>
            <person name="Wu L."/>
            <person name="Ma J."/>
        </authorList>
    </citation>
    <scope>NUCLEOTIDE SEQUENCE [LARGE SCALE GENOMIC DNA]</scope>
    <source>
        <strain evidence="5">CGMCC 4.5581</strain>
    </source>
</reference>
<dbReference type="Pfam" id="PF11361">
    <property type="entry name" value="DUF3159"/>
    <property type="match status" value="2"/>
</dbReference>
<keyword evidence="1" id="KW-1133">Transmembrane helix</keyword>
<dbReference type="Proteomes" id="UP000552836">
    <property type="component" value="Unassembled WGS sequence"/>
</dbReference>
<evidence type="ECO:0000256" key="1">
    <source>
        <dbReference type="SAM" id="Phobius"/>
    </source>
</evidence>
<dbReference type="PIRSF" id="PIRSF010219">
    <property type="entry name" value="UCP010219"/>
    <property type="match status" value="1"/>
</dbReference>
<keyword evidence="1" id="KW-0812">Transmembrane</keyword>
<gene>
    <name evidence="3" type="ORF">FB380_002873</name>
    <name evidence="2" type="ORF">GCM10011589_11460</name>
</gene>